<evidence type="ECO:0000256" key="1">
    <source>
        <dbReference type="SAM" id="Phobius"/>
    </source>
</evidence>
<organism evidence="2 3">
    <name type="scientific">Aliidiomarina minuta</name>
    <dbReference type="NCBI Taxonomy" id="880057"/>
    <lineage>
        <taxon>Bacteria</taxon>
        <taxon>Pseudomonadati</taxon>
        <taxon>Pseudomonadota</taxon>
        <taxon>Gammaproteobacteria</taxon>
        <taxon>Alteromonadales</taxon>
        <taxon>Idiomarinaceae</taxon>
        <taxon>Aliidiomarina</taxon>
    </lineage>
</organism>
<evidence type="ECO:0000313" key="3">
    <source>
        <dbReference type="Proteomes" id="UP000288293"/>
    </source>
</evidence>
<comment type="caution">
    <text evidence="2">The sequence shown here is derived from an EMBL/GenBank/DDBJ whole genome shotgun (WGS) entry which is preliminary data.</text>
</comment>
<keyword evidence="3" id="KW-1185">Reference proteome</keyword>
<keyword evidence="1" id="KW-0472">Membrane</keyword>
<protein>
    <submittedName>
        <fullName evidence="2">Uncharacterized protein</fullName>
    </submittedName>
</protein>
<sequence length="413" mass="47043">MSRHVAQILEGLWDYADHVYKSEMLIYFVCPGEYSFRENSQADYEILEDELPDSYDVDTENMTVYSFDYRPSQCIFEIGGFINTKLPLFLDKESGDFKDELEKIILYKGGANSEINKIDADDQTLVSIIRTFNLLKQTASYISQEDTRFSFWMNSVKSDGKSSSLMIDFTFDSSFISSLHKSKKEIRLPSFEGPHAQDKIVIFKRAVIDFFSNQDSVKASTVLENIDKIDAIFDSEFIAYVNKFGLDKSLNELYDKLNDIIGKIFEAIHGTTLKLLIVPATMLATIFMRQRGESDLKMGFILVAVGALIILLHSETKRYINNISQNGQRLLDTIISINTHETDNDEIRTPQKNVKDELDGVATDAKKRVTRYLWGSALALALWGIIILGSELPPYMQVLQDWIMKLCSCSNNS</sequence>
<reference evidence="2 3" key="1">
    <citation type="journal article" date="2011" name="Front. Microbiol.">
        <title>Genomic signatures of strain selection and enhancement in Bacillus atrophaeus var. globigii, a historical biowarfare simulant.</title>
        <authorList>
            <person name="Gibbons H.S."/>
            <person name="Broomall S.M."/>
            <person name="McNew L.A."/>
            <person name="Daligault H."/>
            <person name="Chapman C."/>
            <person name="Bruce D."/>
            <person name="Karavis M."/>
            <person name="Krepps M."/>
            <person name="McGregor P.A."/>
            <person name="Hong C."/>
            <person name="Park K.H."/>
            <person name="Akmal A."/>
            <person name="Feldman A."/>
            <person name="Lin J.S."/>
            <person name="Chang W.E."/>
            <person name="Higgs B.W."/>
            <person name="Demirev P."/>
            <person name="Lindquist J."/>
            <person name="Liem A."/>
            <person name="Fochler E."/>
            <person name="Read T.D."/>
            <person name="Tapia R."/>
            <person name="Johnson S."/>
            <person name="Bishop-Lilly K.A."/>
            <person name="Detter C."/>
            <person name="Han C."/>
            <person name="Sozhamannan S."/>
            <person name="Rosenzweig C.N."/>
            <person name="Skowronski E.W."/>
        </authorList>
    </citation>
    <scope>NUCLEOTIDE SEQUENCE [LARGE SCALE GENOMIC DNA]</scope>
    <source>
        <strain evidence="2 3">MLST1</strain>
    </source>
</reference>
<gene>
    <name evidence="2" type="ORF">CWE09_04595</name>
</gene>
<feature type="transmembrane region" description="Helical" evidence="1">
    <location>
        <begin position="372"/>
        <end position="390"/>
    </location>
</feature>
<dbReference type="Proteomes" id="UP000288293">
    <property type="component" value="Unassembled WGS sequence"/>
</dbReference>
<dbReference type="OrthoDB" id="9839270at2"/>
<keyword evidence="1" id="KW-0812">Transmembrane</keyword>
<dbReference type="EMBL" id="PIPL01000001">
    <property type="protein sequence ID" value="RUO26010.1"/>
    <property type="molecule type" value="Genomic_DNA"/>
</dbReference>
<feature type="transmembrane region" description="Helical" evidence="1">
    <location>
        <begin position="296"/>
        <end position="314"/>
    </location>
</feature>
<proteinExistence type="predicted"/>
<dbReference type="AlphaFoldDB" id="A0A432W7E8"/>
<dbReference type="RefSeq" id="WP_126802826.1">
    <property type="nucleotide sequence ID" value="NZ_PIPL01000001.1"/>
</dbReference>
<keyword evidence="1" id="KW-1133">Transmembrane helix</keyword>
<name>A0A432W7E8_9GAMM</name>
<evidence type="ECO:0000313" key="2">
    <source>
        <dbReference type="EMBL" id="RUO26010.1"/>
    </source>
</evidence>
<accession>A0A432W7E8</accession>